<comment type="caution">
    <text evidence="2">The sequence shown here is derived from an EMBL/GenBank/DDBJ whole genome shotgun (WGS) entry which is preliminary data.</text>
</comment>
<gene>
    <name evidence="2" type="ORF">HMPREF2531_05314</name>
</gene>
<proteinExistence type="predicted"/>
<dbReference type="Proteomes" id="UP000070319">
    <property type="component" value="Unassembled WGS sequence"/>
</dbReference>
<evidence type="ECO:0000256" key="1">
    <source>
        <dbReference type="SAM" id="MobiDB-lite"/>
    </source>
</evidence>
<dbReference type="EMBL" id="LTDF01000178">
    <property type="protein sequence ID" value="KXT40538.1"/>
    <property type="molecule type" value="Genomic_DNA"/>
</dbReference>
<name>A0A139KMX3_9BACE</name>
<accession>A0A139KMX3</accession>
<evidence type="ECO:0000313" key="3">
    <source>
        <dbReference type="Proteomes" id="UP000070319"/>
    </source>
</evidence>
<dbReference type="PATRIC" id="fig|329854.7.peg.5386"/>
<evidence type="ECO:0000313" key="2">
    <source>
        <dbReference type="EMBL" id="KXT40538.1"/>
    </source>
</evidence>
<protein>
    <submittedName>
        <fullName evidence="2">Uncharacterized protein</fullName>
    </submittedName>
</protein>
<sequence length="180" mass="20787">MYSTRIFELAMSICSYKLDQVFYGEGATVRQVYGQVPVVQKVTISGKRKTVTKWKSLRWNDAGQCFSLYSTQRQRNYDLPLRSVEEQQKMSKGMRLMYLDVDSRGLFSINDISINELESLLRILQTFHNPNVAAQECLSHDLFKRLHSQYHKLQHNGQPYQIPNGEPRLDRPVPGGTGTK</sequence>
<feature type="region of interest" description="Disordered" evidence="1">
    <location>
        <begin position="156"/>
        <end position="180"/>
    </location>
</feature>
<reference evidence="2 3" key="1">
    <citation type="submission" date="2016-02" db="EMBL/GenBank/DDBJ databases">
        <authorList>
            <person name="Wen L."/>
            <person name="He K."/>
            <person name="Yang H."/>
        </authorList>
    </citation>
    <scope>NUCLEOTIDE SEQUENCE [LARGE SCALE GENOMIC DNA]</scope>
    <source>
        <strain evidence="2 3">KLE1704</strain>
    </source>
</reference>
<organism evidence="2">
    <name type="scientific">Bacteroides intestinalis</name>
    <dbReference type="NCBI Taxonomy" id="329854"/>
    <lineage>
        <taxon>Bacteria</taxon>
        <taxon>Pseudomonadati</taxon>
        <taxon>Bacteroidota</taxon>
        <taxon>Bacteroidia</taxon>
        <taxon>Bacteroidales</taxon>
        <taxon>Bacteroidaceae</taxon>
        <taxon>Bacteroides</taxon>
    </lineage>
</organism>
<dbReference type="AlphaFoldDB" id="A0A139KMX3"/>